<dbReference type="EMBL" id="BKCJ010009637">
    <property type="protein sequence ID" value="GEU87913.1"/>
    <property type="molecule type" value="Genomic_DNA"/>
</dbReference>
<accession>A0A6L2NP06</accession>
<proteinExistence type="predicted"/>
<dbReference type="PANTHER" id="PTHR11439">
    <property type="entry name" value="GAG-POL-RELATED RETROTRANSPOSON"/>
    <property type="match status" value="1"/>
</dbReference>
<sequence length="187" mass="20624">MSLEDQSLAMPFLGSCLISWSSKKQTVISRSSTKAEYMALADRTCELTWLKCLFKDLQLQVQSPISIFCDNSSTIALASNPVQHVRTKYIEIDYHFVRDKIRSKQVLPVFISTKLQAADVLTKGIPKVLHYNCLSKFGICDPFTMPTCGGWGWGGGKGTNAGSSNVDDSSSNQNKDNCKVNSIKSTL</sequence>
<reference evidence="2" key="1">
    <citation type="journal article" date="2019" name="Sci. Rep.">
        <title>Draft genome of Tanacetum cinerariifolium, the natural source of mosquito coil.</title>
        <authorList>
            <person name="Yamashiro T."/>
            <person name="Shiraishi A."/>
            <person name="Satake H."/>
            <person name="Nakayama K."/>
        </authorList>
    </citation>
    <scope>NUCLEOTIDE SEQUENCE</scope>
</reference>
<feature type="region of interest" description="Disordered" evidence="1">
    <location>
        <begin position="162"/>
        <end position="187"/>
    </location>
</feature>
<dbReference type="PANTHER" id="PTHR11439:SF486">
    <property type="entry name" value="RLK (RECEPTOR-LIKE KINASE) PROTEIN, PUTATIVE-RELATED"/>
    <property type="match status" value="1"/>
</dbReference>
<name>A0A6L2NP06_TANCI</name>
<dbReference type="AlphaFoldDB" id="A0A6L2NP06"/>
<gene>
    <name evidence="2" type="ORF">Tci_059891</name>
</gene>
<organism evidence="2">
    <name type="scientific">Tanacetum cinerariifolium</name>
    <name type="common">Dalmatian daisy</name>
    <name type="synonym">Chrysanthemum cinerariifolium</name>
    <dbReference type="NCBI Taxonomy" id="118510"/>
    <lineage>
        <taxon>Eukaryota</taxon>
        <taxon>Viridiplantae</taxon>
        <taxon>Streptophyta</taxon>
        <taxon>Embryophyta</taxon>
        <taxon>Tracheophyta</taxon>
        <taxon>Spermatophyta</taxon>
        <taxon>Magnoliopsida</taxon>
        <taxon>eudicotyledons</taxon>
        <taxon>Gunneridae</taxon>
        <taxon>Pentapetalae</taxon>
        <taxon>asterids</taxon>
        <taxon>campanulids</taxon>
        <taxon>Asterales</taxon>
        <taxon>Asteraceae</taxon>
        <taxon>Asteroideae</taxon>
        <taxon>Anthemideae</taxon>
        <taxon>Anthemidinae</taxon>
        <taxon>Tanacetum</taxon>
    </lineage>
</organism>
<evidence type="ECO:0000256" key="1">
    <source>
        <dbReference type="SAM" id="MobiDB-lite"/>
    </source>
</evidence>
<evidence type="ECO:0000313" key="2">
    <source>
        <dbReference type="EMBL" id="GEU87913.1"/>
    </source>
</evidence>
<dbReference type="CDD" id="cd09272">
    <property type="entry name" value="RNase_HI_RT_Ty1"/>
    <property type="match status" value="1"/>
</dbReference>
<feature type="compositionally biased region" description="Low complexity" evidence="1">
    <location>
        <begin position="162"/>
        <end position="175"/>
    </location>
</feature>
<comment type="caution">
    <text evidence="2">The sequence shown here is derived from an EMBL/GenBank/DDBJ whole genome shotgun (WGS) entry which is preliminary data.</text>
</comment>
<protein>
    <submittedName>
        <fullName evidence="2">Copia protein</fullName>
    </submittedName>
</protein>